<reference evidence="10 11" key="1">
    <citation type="submission" date="2018-03" db="EMBL/GenBank/DDBJ databases">
        <authorList>
            <person name="Gulvik C.A."/>
        </authorList>
    </citation>
    <scope>NUCLEOTIDE SEQUENCE [LARGE SCALE GENOMIC DNA]</scope>
    <source>
        <strain evidence="10 11">JCM 31581</strain>
    </source>
</reference>
<feature type="transmembrane region" description="Helical" evidence="8">
    <location>
        <begin position="106"/>
        <end position="130"/>
    </location>
</feature>
<dbReference type="InterPro" id="IPR024989">
    <property type="entry name" value="MFS_assoc_dom"/>
</dbReference>
<dbReference type="PANTHER" id="PTHR23522">
    <property type="entry name" value="BLL5896 PROTEIN"/>
    <property type="match status" value="1"/>
</dbReference>
<dbReference type="Gene3D" id="1.20.1250.20">
    <property type="entry name" value="MFS general substrate transporter like domains"/>
    <property type="match status" value="2"/>
</dbReference>
<feature type="transmembrane region" description="Helical" evidence="8">
    <location>
        <begin position="254"/>
        <end position="272"/>
    </location>
</feature>
<name>A0A3S0A5Z3_9ENTE</name>
<feature type="transmembrane region" description="Helical" evidence="8">
    <location>
        <begin position="284"/>
        <end position="302"/>
    </location>
</feature>
<evidence type="ECO:0000256" key="8">
    <source>
        <dbReference type="SAM" id="Phobius"/>
    </source>
</evidence>
<keyword evidence="5 8" id="KW-0812">Transmembrane</keyword>
<dbReference type="PROSITE" id="PS50850">
    <property type="entry name" value="MFS"/>
    <property type="match status" value="1"/>
</dbReference>
<feature type="transmembrane region" description="Helical" evidence="8">
    <location>
        <begin position="342"/>
        <end position="361"/>
    </location>
</feature>
<feature type="transmembrane region" description="Helical" evidence="8">
    <location>
        <begin position="47"/>
        <end position="70"/>
    </location>
</feature>
<evidence type="ECO:0000313" key="11">
    <source>
        <dbReference type="Proteomes" id="UP000277864"/>
    </source>
</evidence>
<keyword evidence="6 8" id="KW-1133">Transmembrane helix</keyword>
<keyword evidence="11" id="KW-1185">Reference proteome</keyword>
<keyword evidence="7 8" id="KW-0472">Membrane</keyword>
<dbReference type="GO" id="GO:0030395">
    <property type="term" value="F:lactose binding"/>
    <property type="evidence" value="ECO:0007669"/>
    <property type="project" value="TreeGrafter"/>
</dbReference>
<feature type="domain" description="Major facilitator superfamily (MFS) profile" evidence="9">
    <location>
        <begin position="217"/>
        <end position="402"/>
    </location>
</feature>
<keyword evidence="3" id="KW-1003">Cell membrane</keyword>
<feature type="transmembrane region" description="Helical" evidence="8">
    <location>
        <begin position="373"/>
        <end position="392"/>
    </location>
</feature>
<feature type="transmembrane region" description="Helical" evidence="8">
    <location>
        <begin position="21"/>
        <end position="41"/>
    </location>
</feature>
<protein>
    <recommendedName>
        <fullName evidence="9">Major facilitator superfamily (MFS) profile domain-containing protein</fullName>
    </recommendedName>
</protein>
<keyword evidence="2" id="KW-0813">Transport</keyword>
<evidence type="ECO:0000256" key="5">
    <source>
        <dbReference type="ARBA" id="ARBA00022692"/>
    </source>
</evidence>
<evidence type="ECO:0000259" key="9">
    <source>
        <dbReference type="PROSITE" id="PS50850"/>
    </source>
</evidence>
<evidence type="ECO:0000256" key="2">
    <source>
        <dbReference type="ARBA" id="ARBA00022448"/>
    </source>
</evidence>
<dbReference type="OrthoDB" id="1653456at2"/>
<dbReference type="PANTHER" id="PTHR23522:SF10">
    <property type="entry name" value="3-PHENYLPROPIONIC ACID TRANSPORTER-RELATED"/>
    <property type="match status" value="1"/>
</dbReference>
<evidence type="ECO:0000256" key="7">
    <source>
        <dbReference type="ARBA" id="ARBA00023136"/>
    </source>
</evidence>
<feature type="transmembrane region" description="Helical" evidence="8">
    <location>
        <begin position="219"/>
        <end position="242"/>
    </location>
</feature>
<dbReference type="InterPro" id="IPR036259">
    <property type="entry name" value="MFS_trans_sf"/>
</dbReference>
<dbReference type="InterPro" id="IPR020846">
    <property type="entry name" value="MFS_dom"/>
</dbReference>
<accession>A0A3S0A5Z3</accession>
<organism evidence="10 11">
    <name type="scientific">Vagococcus humatus</name>
    <dbReference type="NCBI Taxonomy" id="1889241"/>
    <lineage>
        <taxon>Bacteria</taxon>
        <taxon>Bacillati</taxon>
        <taxon>Bacillota</taxon>
        <taxon>Bacilli</taxon>
        <taxon>Lactobacillales</taxon>
        <taxon>Enterococcaceae</taxon>
        <taxon>Vagococcus</taxon>
    </lineage>
</organism>
<comment type="caution">
    <text evidence="10">The sequence shown here is derived from an EMBL/GenBank/DDBJ whole genome shotgun (WGS) entry which is preliminary data.</text>
</comment>
<dbReference type="GO" id="GO:0005886">
    <property type="term" value="C:plasma membrane"/>
    <property type="evidence" value="ECO:0007669"/>
    <property type="project" value="UniProtKB-SubCell"/>
</dbReference>
<sequence>MRRGSSQVRDSKLRFQLNLFQLFYWMAFCGISGFATVYLLSQEITDIQIGLIVASGSLLSVCMQVLTGIFIDKFPALTVKKVILIFLGVTGIMMFGVLLVGNKPLLVSILYCLGLVFLLNLQPLVTALIYEYINSGANVSFSVSRGIGSMAYGLFSFGMGIWLEAHSKAYIPLLSGLFMVILVLILVWLPKIKEEEEVLVNQTFEGESSGSMFRQYPGLLSFILGIVSLFTFHTIVNVFLPQIIEHVQGGSRELGFVIALAAFCEIPIMFFFERLERKFGVRHLLQVSAIFFVLKAVIYATVPSFSVILTSQVLQSLSFALITPAYASYTNQWMKPTDRVKGQTFMMAAVTLGNVIGSLLGGQVLDRASVESLLVIGLGMTLLGMILMFISLRYSKKAIGES</sequence>
<feature type="transmembrane region" description="Helical" evidence="8">
    <location>
        <begin position="142"/>
        <end position="163"/>
    </location>
</feature>
<proteinExistence type="predicted"/>
<feature type="transmembrane region" description="Helical" evidence="8">
    <location>
        <begin position="82"/>
        <end position="100"/>
    </location>
</feature>
<dbReference type="SUPFAM" id="SSF103473">
    <property type="entry name" value="MFS general substrate transporter"/>
    <property type="match status" value="2"/>
</dbReference>
<dbReference type="EMBL" id="PXZH01000001">
    <property type="protein sequence ID" value="RST89718.1"/>
    <property type="molecule type" value="Genomic_DNA"/>
</dbReference>
<dbReference type="Pfam" id="PF12832">
    <property type="entry name" value="MFS_1_like"/>
    <property type="match status" value="1"/>
</dbReference>
<feature type="transmembrane region" description="Helical" evidence="8">
    <location>
        <begin position="169"/>
        <end position="189"/>
    </location>
</feature>
<dbReference type="AlphaFoldDB" id="A0A3S0A5Z3"/>
<comment type="subcellular location">
    <subcellularLocation>
        <location evidence="1">Cell inner membrane</location>
        <topology evidence="1">Multi-pass membrane protein</topology>
    </subcellularLocation>
</comment>
<evidence type="ECO:0000313" key="10">
    <source>
        <dbReference type="EMBL" id="RST89718.1"/>
    </source>
</evidence>
<gene>
    <name evidence="10" type="ORF">C7P63_01175</name>
</gene>
<evidence type="ECO:0000256" key="1">
    <source>
        <dbReference type="ARBA" id="ARBA00004429"/>
    </source>
</evidence>
<evidence type="ECO:0000256" key="3">
    <source>
        <dbReference type="ARBA" id="ARBA00022475"/>
    </source>
</evidence>
<dbReference type="Proteomes" id="UP000277864">
    <property type="component" value="Unassembled WGS sequence"/>
</dbReference>
<feature type="transmembrane region" description="Helical" evidence="8">
    <location>
        <begin position="308"/>
        <end position="330"/>
    </location>
</feature>
<evidence type="ECO:0000256" key="4">
    <source>
        <dbReference type="ARBA" id="ARBA00022519"/>
    </source>
</evidence>
<dbReference type="GO" id="GO:0015528">
    <property type="term" value="F:lactose:proton symporter activity"/>
    <property type="evidence" value="ECO:0007669"/>
    <property type="project" value="TreeGrafter"/>
</dbReference>
<keyword evidence="4" id="KW-0997">Cell inner membrane</keyword>
<evidence type="ECO:0000256" key="6">
    <source>
        <dbReference type="ARBA" id="ARBA00022989"/>
    </source>
</evidence>